<evidence type="ECO:0000313" key="2">
    <source>
        <dbReference type="EMBL" id="MDQ1107184.1"/>
    </source>
</evidence>
<keyword evidence="2" id="KW-0012">Acyltransferase</keyword>
<comment type="caution">
    <text evidence="2">The sequence shown here is derived from an EMBL/GenBank/DDBJ whole genome shotgun (WGS) entry which is preliminary data.</text>
</comment>
<dbReference type="CDD" id="cd04301">
    <property type="entry name" value="NAT_SF"/>
    <property type="match status" value="1"/>
</dbReference>
<dbReference type="Pfam" id="PF00583">
    <property type="entry name" value="Acetyltransf_1"/>
    <property type="match status" value="1"/>
</dbReference>
<protein>
    <submittedName>
        <fullName evidence="2">Amino-acid N-acetyltransferase</fullName>
        <ecNumber evidence="2">2.3.1.1</ecNumber>
    </submittedName>
</protein>
<dbReference type="PROSITE" id="PS51186">
    <property type="entry name" value="GNAT"/>
    <property type="match status" value="1"/>
</dbReference>
<sequence length="141" mass="15472">MLSFKQMALNAEVIALLQRVGLPTEDLDPVSTTFCGMWEDEMLCGVIAIEPYHDVGLLRSLAVSPAFRGRGQGEVLVGKAEELARRVGVEELYLLTVSSSTLFERCGFAHVARDAVPVSIRETRQFSGLCPATCAVMRKRI</sequence>
<dbReference type="GO" id="GO:0016747">
    <property type="term" value="F:acyltransferase activity, transferring groups other than amino-acyl groups"/>
    <property type="evidence" value="ECO:0007669"/>
    <property type="project" value="InterPro"/>
</dbReference>
<dbReference type="Proteomes" id="UP001226084">
    <property type="component" value="Unassembled WGS sequence"/>
</dbReference>
<evidence type="ECO:0000313" key="3">
    <source>
        <dbReference type="Proteomes" id="UP001226084"/>
    </source>
</evidence>
<dbReference type="SUPFAM" id="SSF55729">
    <property type="entry name" value="Acyl-CoA N-acyltransferases (Nat)"/>
    <property type="match status" value="1"/>
</dbReference>
<dbReference type="NCBIfam" id="NF040501">
    <property type="entry name" value="resist_ArsN2"/>
    <property type="match status" value="1"/>
</dbReference>
<keyword evidence="2" id="KW-0808">Transferase</keyword>
<evidence type="ECO:0000259" key="1">
    <source>
        <dbReference type="PROSITE" id="PS51186"/>
    </source>
</evidence>
<proteinExistence type="predicted"/>
<dbReference type="InterPro" id="IPR000182">
    <property type="entry name" value="GNAT_dom"/>
</dbReference>
<feature type="domain" description="N-acetyltransferase" evidence="1">
    <location>
        <begin position="1"/>
        <end position="141"/>
    </location>
</feature>
<reference evidence="2" key="1">
    <citation type="submission" date="2023-07" db="EMBL/GenBank/DDBJ databases">
        <title>Functional and genomic diversity of the sorghum phyllosphere microbiome.</title>
        <authorList>
            <person name="Shade A."/>
        </authorList>
    </citation>
    <scope>NUCLEOTIDE SEQUENCE</scope>
    <source>
        <strain evidence="2">SORGH_AS_0457</strain>
    </source>
</reference>
<gene>
    <name evidence="2" type="ORF">QE424_000343</name>
</gene>
<organism evidence="2 3">
    <name type="scientific">Stenotrophomonas rhizophila</name>
    <dbReference type="NCBI Taxonomy" id="216778"/>
    <lineage>
        <taxon>Bacteria</taxon>
        <taxon>Pseudomonadati</taxon>
        <taxon>Pseudomonadota</taxon>
        <taxon>Gammaproteobacteria</taxon>
        <taxon>Lysobacterales</taxon>
        <taxon>Lysobacteraceae</taxon>
        <taxon>Stenotrophomonas</taxon>
    </lineage>
</organism>
<name>A0AAP5AEK8_9GAMM</name>
<dbReference type="AlphaFoldDB" id="A0AAP5AEK8"/>
<dbReference type="EC" id="2.3.1.1" evidence="2"/>
<dbReference type="InterPro" id="IPR016181">
    <property type="entry name" value="Acyl_CoA_acyltransferase"/>
</dbReference>
<dbReference type="EMBL" id="JAUTAS010000001">
    <property type="protein sequence ID" value="MDQ1107184.1"/>
    <property type="molecule type" value="Genomic_DNA"/>
</dbReference>
<dbReference type="RefSeq" id="WP_307105877.1">
    <property type="nucleotide sequence ID" value="NZ_JAUTAS010000001.1"/>
</dbReference>
<dbReference type="Gene3D" id="3.40.630.30">
    <property type="match status" value="1"/>
</dbReference>
<accession>A0AAP5AEK8</accession>